<accession>A0A3M3YJP4</accession>
<dbReference type="AlphaFoldDB" id="A0A3M3YJP4"/>
<evidence type="ECO:0000313" key="2">
    <source>
        <dbReference type="EMBL" id="RMO81884.1"/>
    </source>
</evidence>
<reference evidence="2 3" key="1">
    <citation type="submission" date="2018-08" db="EMBL/GenBank/DDBJ databases">
        <title>Recombination of ecologically and evolutionarily significant loci maintains genetic cohesion in the Pseudomonas syringae species complex.</title>
        <authorList>
            <person name="Dillon M."/>
            <person name="Thakur S."/>
            <person name="Almeida R.N.D."/>
            <person name="Weir B.S."/>
            <person name="Guttman D.S."/>
        </authorList>
    </citation>
    <scope>NUCLEOTIDE SEQUENCE [LARGE SCALE GENOMIC DNA]</scope>
    <source>
        <strain evidence="2 3">ICMP 8902</strain>
    </source>
</reference>
<evidence type="ECO:0000256" key="1">
    <source>
        <dbReference type="SAM" id="MobiDB-lite"/>
    </source>
</evidence>
<dbReference type="EMBL" id="RBQB01000306">
    <property type="protein sequence ID" value="RMO81884.1"/>
    <property type="molecule type" value="Genomic_DNA"/>
</dbReference>
<organism evidence="2 3">
    <name type="scientific">Pseudomonas syringae pv. philadelphi</name>
    <dbReference type="NCBI Taxonomy" id="251706"/>
    <lineage>
        <taxon>Bacteria</taxon>
        <taxon>Pseudomonadati</taxon>
        <taxon>Pseudomonadota</taxon>
        <taxon>Gammaproteobacteria</taxon>
        <taxon>Pseudomonadales</taxon>
        <taxon>Pseudomonadaceae</taxon>
        <taxon>Pseudomonas</taxon>
    </lineage>
</organism>
<evidence type="ECO:0000313" key="3">
    <source>
        <dbReference type="Proteomes" id="UP000279372"/>
    </source>
</evidence>
<feature type="region of interest" description="Disordered" evidence="1">
    <location>
        <begin position="222"/>
        <end position="252"/>
    </location>
</feature>
<proteinExistence type="predicted"/>
<sequence length="252" mass="27064">MVFTIKHRYEVEIARLAGIDLNPVEDLDKTLQEDNRPNSPGAMELPDITITESDEEKLTVAQDTLRSMASINQYIQEHPGQQEAVSVLVAVAQGPKGLVQLAVYNAVSEKPLGQSLGQKVAEYSDALGEQVASAMEGKPLNKDDNSELYLIGGGGLAAGLLTGMLASGKFSGKSKVVTAEMRADPYHPDWKNYTGKDRGVGADVVKGGEGIDKIFQTGRTPKASELKQYAESQGWKPTQTDGGPLKYVDENG</sequence>
<dbReference type="Proteomes" id="UP000279372">
    <property type="component" value="Unassembled WGS sequence"/>
</dbReference>
<gene>
    <name evidence="2" type="ORF">ALQ33_02189</name>
</gene>
<comment type="caution">
    <text evidence="2">The sequence shown here is derived from an EMBL/GenBank/DDBJ whole genome shotgun (WGS) entry which is preliminary data.</text>
</comment>
<dbReference type="RefSeq" id="WP_122223782.1">
    <property type="nucleotide sequence ID" value="NZ_RBQB01000306.1"/>
</dbReference>
<protein>
    <submittedName>
        <fullName evidence="2">Uncharacterized protein</fullName>
    </submittedName>
</protein>
<name>A0A3M3YJP4_9PSED</name>